<evidence type="ECO:0000256" key="1">
    <source>
        <dbReference type="ARBA" id="ARBA00004123"/>
    </source>
</evidence>
<sequence>MYCHALPTHLASPSTRTATCDRLGSQLRAPPGRQREATQRKYGNEVGSEWHQLLLVRRHSPTLLIAAVAHNHNIISIINNRGGSQSSVIGACNEFTTHVMNLLREQSRTRPITPKEIERMVQIIHKKFSSIQMQLKQSTCEAVMILRSRFLDARRKRRNFSKQATEILNEYFYSHLSNPYPSEEAKEELARKSNITVAQAIELLNDYFYSHLSNPYPSEEAKEELARACDITVQQVWCRYTGAPLTPVGGPSDTHREPQHPYWAVRTPGCRTPLQFNHQWEAAHGCWKRIFPGNLAATRPRQYAVISDECFLLLSVGLGFCPRRRTPAEGTLVVETEKALVYGCREGVPCSSTNPLTRGTPPLHLLHEYVFQGRLRARRCSLVHIISPVYCPPLT</sequence>
<evidence type="ECO:0000256" key="2">
    <source>
        <dbReference type="ARBA" id="ARBA00007601"/>
    </source>
</evidence>
<reference evidence="9 10" key="1">
    <citation type="submission" date="2018-04" db="EMBL/GenBank/DDBJ databases">
        <authorList>
            <person name="Zhang X."/>
            <person name="Yuan J."/>
            <person name="Li F."/>
            <person name="Xiang J."/>
        </authorList>
    </citation>
    <scope>NUCLEOTIDE SEQUENCE [LARGE SCALE GENOMIC DNA]</scope>
    <source>
        <tissue evidence="9">Muscle</tissue>
    </source>
</reference>
<feature type="domain" description="Homeobox" evidence="7">
    <location>
        <begin position="151"/>
        <end position="199"/>
    </location>
</feature>
<dbReference type="OrthoDB" id="4187154at2759"/>
<reference evidence="9 10" key="2">
    <citation type="submission" date="2019-01" db="EMBL/GenBank/DDBJ databases">
        <title>The decoding of complex shrimp genome reveals the adaptation for benthos swimmer, frequently molting mechanism and breeding impact on genome.</title>
        <authorList>
            <person name="Sun Y."/>
            <person name="Gao Y."/>
            <person name="Yu Y."/>
        </authorList>
    </citation>
    <scope>NUCLEOTIDE SEQUENCE [LARGE SCALE GENOMIC DNA]</scope>
    <source>
        <tissue evidence="9">Muscle</tissue>
    </source>
</reference>
<dbReference type="PANTHER" id="PTHR11850">
    <property type="entry name" value="HOMEOBOX PROTEIN TRANSCRIPTION FACTORS"/>
    <property type="match status" value="1"/>
</dbReference>
<dbReference type="STRING" id="6689.A0A3R7M9B2"/>
<gene>
    <name evidence="9" type="ORF">C7M84_004904</name>
</gene>
<dbReference type="CDD" id="cd00086">
    <property type="entry name" value="homeodomain"/>
    <property type="match status" value="2"/>
</dbReference>
<dbReference type="GO" id="GO:0000987">
    <property type="term" value="F:cis-regulatory region sequence-specific DNA binding"/>
    <property type="evidence" value="ECO:0007669"/>
    <property type="project" value="UniProtKB-ARBA"/>
</dbReference>
<proteinExistence type="inferred from homology"/>
<dbReference type="GO" id="GO:0003700">
    <property type="term" value="F:DNA-binding transcription factor activity"/>
    <property type="evidence" value="ECO:0007669"/>
    <property type="project" value="InterPro"/>
</dbReference>
<accession>A0A3R7M9B2</accession>
<dbReference type="GO" id="GO:0001654">
    <property type="term" value="P:eye development"/>
    <property type="evidence" value="ECO:0007669"/>
    <property type="project" value="UniProtKB-ARBA"/>
</dbReference>
<dbReference type="PROSITE" id="PS50071">
    <property type="entry name" value="HOMEOBOX_2"/>
    <property type="match status" value="1"/>
</dbReference>
<dbReference type="Pfam" id="PF05920">
    <property type="entry name" value="Homeobox_KN"/>
    <property type="match status" value="2"/>
</dbReference>
<evidence type="ECO:0000256" key="4">
    <source>
        <dbReference type="ARBA" id="ARBA00023155"/>
    </source>
</evidence>
<dbReference type="InterPro" id="IPR050224">
    <property type="entry name" value="TALE_homeobox"/>
</dbReference>
<feature type="DNA-binding region" description="Homeobox" evidence="6">
    <location>
        <begin position="153"/>
        <end position="200"/>
    </location>
</feature>
<dbReference type="EMBL" id="QCYY01001651">
    <property type="protein sequence ID" value="ROT76514.1"/>
    <property type="molecule type" value="Genomic_DNA"/>
</dbReference>
<evidence type="ECO:0000256" key="3">
    <source>
        <dbReference type="ARBA" id="ARBA00023125"/>
    </source>
</evidence>
<keyword evidence="10" id="KW-1185">Reference proteome</keyword>
<evidence type="ECO:0000256" key="5">
    <source>
        <dbReference type="ARBA" id="ARBA00023242"/>
    </source>
</evidence>
<name>A0A3R7M9B2_PENVA</name>
<dbReference type="GO" id="GO:0005634">
    <property type="term" value="C:nucleus"/>
    <property type="evidence" value="ECO:0007669"/>
    <property type="project" value="UniProtKB-SubCell"/>
</dbReference>
<dbReference type="InterPro" id="IPR008422">
    <property type="entry name" value="KN_HD"/>
</dbReference>
<dbReference type="InterPro" id="IPR001356">
    <property type="entry name" value="HD"/>
</dbReference>
<evidence type="ECO:0000259" key="7">
    <source>
        <dbReference type="PROSITE" id="PS50071"/>
    </source>
</evidence>
<protein>
    <submittedName>
        <fullName evidence="9">Uncharacterized protein</fullName>
    </submittedName>
</protein>
<dbReference type="GO" id="GO:0048646">
    <property type="term" value="P:anatomical structure formation involved in morphogenesis"/>
    <property type="evidence" value="ECO:0007669"/>
    <property type="project" value="UniProtKB-ARBA"/>
</dbReference>
<feature type="domain" description="PBC" evidence="8">
    <location>
        <begin position="1"/>
        <end position="152"/>
    </location>
</feature>
<evidence type="ECO:0000313" key="10">
    <source>
        <dbReference type="Proteomes" id="UP000283509"/>
    </source>
</evidence>
<comment type="subcellular location">
    <subcellularLocation>
        <location evidence="1 6">Nucleus</location>
    </subcellularLocation>
</comment>
<keyword evidence="3 6" id="KW-0238">DNA-binding</keyword>
<keyword evidence="5 6" id="KW-0539">Nucleus</keyword>
<organism evidence="9 10">
    <name type="scientific">Penaeus vannamei</name>
    <name type="common">Whiteleg shrimp</name>
    <name type="synonym">Litopenaeus vannamei</name>
    <dbReference type="NCBI Taxonomy" id="6689"/>
    <lineage>
        <taxon>Eukaryota</taxon>
        <taxon>Metazoa</taxon>
        <taxon>Ecdysozoa</taxon>
        <taxon>Arthropoda</taxon>
        <taxon>Crustacea</taxon>
        <taxon>Multicrustacea</taxon>
        <taxon>Malacostraca</taxon>
        <taxon>Eumalacostraca</taxon>
        <taxon>Eucarida</taxon>
        <taxon>Decapoda</taxon>
        <taxon>Dendrobranchiata</taxon>
        <taxon>Penaeoidea</taxon>
        <taxon>Penaeidae</taxon>
        <taxon>Penaeus</taxon>
    </lineage>
</organism>
<dbReference type="InterPro" id="IPR009057">
    <property type="entry name" value="Homeodomain-like_sf"/>
</dbReference>
<evidence type="ECO:0000313" key="9">
    <source>
        <dbReference type="EMBL" id="ROT76514.1"/>
    </source>
</evidence>
<evidence type="ECO:0000256" key="6">
    <source>
        <dbReference type="PROSITE-ProRule" id="PRU00108"/>
    </source>
</evidence>
<dbReference type="Pfam" id="PF03792">
    <property type="entry name" value="PBC"/>
    <property type="match status" value="1"/>
</dbReference>
<keyword evidence="4 6" id="KW-0371">Homeobox</keyword>
<dbReference type="Proteomes" id="UP000283509">
    <property type="component" value="Unassembled WGS sequence"/>
</dbReference>
<evidence type="ECO:0000259" key="8">
    <source>
        <dbReference type="PROSITE" id="PS51978"/>
    </source>
</evidence>
<dbReference type="AlphaFoldDB" id="A0A3R7M9B2"/>
<dbReference type="InterPro" id="IPR005542">
    <property type="entry name" value="PBX_PBC_dom"/>
</dbReference>
<dbReference type="SUPFAM" id="SSF46689">
    <property type="entry name" value="Homeodomain-like"/>
    <property type="match status" value="2"/>
</dbReference>
<comment type="similarity">
    <text evidence="2">Belongs to the TALE/PBX homeobox family.</text>
</comment>
<dbReference type="Gene3D" id="1.10.10.60">
    <property type="entry name" value="Homeodomain-like"/>
    <property type="match status" value="2"/>
</dbReference>
<dbReference type="PROSITE" id="PS51978">
    <property type="entry name" value="PBC"/>
    <property type="match status" value="1"/>
</dbReference>
<comment type="caution">
    <text evidence="9">The sequence shown here is derived from an EMBL/GenBank/DDBJ whole genome shotgun (WGS) entry which is preliminary data.</text>
</comment>